<feature type="transmembrane region" description="Helical" evidence="2">
    <location>
        <begin position="199"/>
        <end position="217"/>
    </location>
</feature>
<evidence type="ECO:0000256" key="2">
    <source>
        <dbReference type="SAM" id="Phobius"/>
    </source>
</evidence>
<feature type="region of interest" description="Disordered" evidence="1">
    <location>
        <begin position="1"/>
        <end position="26"/>
    </location>
</feature>
<protein>
    <submittedName>
        <fullName evidence="3">Uncharacterized protein</fullName>
    </submittedName>
</protein>
<evidence type="ECO:0000313" key="3">
    <source>
        <dbReference type="EMBL" id="ORC15603.1"/>
    </source>
</evidence>
<keyword evidence="4" id="KW-1185">Reference proteome</keyword>
<evidence type="ECO:0000313" key="4">
    <source>
        <dbReference type="Proteomes" id="UP000192359"/>
    </source>
</evidence>
<reference evidence="3 4" key="1">
    <citation type="submission" date="2016-05" db="EMBL/GenBank/DDBJ databases">
        <title>Draft genome sequence of a porcine commensal Rothia nasimurium.</title>
        <authorList>
            <person name="Gaiser R.A."/>
            <person name="Van Baarlen P."/>
            <person name="Wells J.M."/>
        </authorList>
    </citation>
    <scope>NUCLEOTIDE SEQUENCE [LARGE SCALE GENOMIC DNA]</scope>
    <source>
        <strain evidence="3 4">PT-32</strain>
    </source>
</reference>
<keyword evidence="2" id="KW-0472">Membrane</keyword>
<accession>A0A1Y1RMB8</accession>
<organism evidence="3 4">
    <name type="scientific">Rothia nasimurium</name>
    <dbReference type="NCBI Taxonomy" id="85336"/>
    <lineage>
        <taxon>Bacteria</taxon>
        <taxon>Bacillati</taxon>
        <taxon>Actinomycetota</taxon>
        <taxon>Actinomycetes</taxon>
        <taxon>Micrococcales</taxon>
        <taxon>Micrococcaceae</taxon>
        <taxon>Rothia</taxon>
    </lineage>
</organism>
<feature type="compositionally biased region" description="Acidic residues" evidence="1">
    <location>
        <begin position="15"/>
        <end position="24"/>
    </location>
</feature>
<dbReference type="EMBL" id="LXWF01000043">
    <property type="protein sequence ID" value="ORC15603.1"/>
    <property type="molecule type" value="Genomic_DNA"/>
</dbReference>
<evidence type="ECO:0000256" key="1">
    <source>
        <dbReference type="SAM" id="MobiDB-lite"/>
    </source>
</evidence>
<feature type="transmembrane region" description="Helical" evidence="2">
    <location>
        <begin position="48"/>
        <end position="69"/>
    </location>
</feature>
<dbReference type="AlphaFoldDB" id="A0A1Y1RMB8"/>
<gene>
    <name evidence="3" type="ORF">A7979_07725</name>
</gene>
<proteinExistence type="predicted"/>
<feature type="compositionally biased region" description="Polar residues" evidence="1">
    <location>
        <begin position="1"/>
        <end position="14"/>
    </location>
</feature>
<keyword evidence="2" id="KW-1133">Transmembrane helix</keyword>
<dbReference type="OrthoDB" id="4882361at2"/>
<sequence length="226" mass="23922">MTVSPNEYTGSNDLQQDDEIEDRTDDFFSFAGEEDDYEESRGPLGPKLAAAAMMLVAFIIALILLVGGVRTFNEARANEGYEGRSWVISGTIDSVTADLQSDSNVAIYSGALPTDTAMNGKTFISAIADPAQVEAGSQVKFRGSQTGWVSGDFPQEVDALLVQEGDTNLTVARTGDPGSLQPVTADSVASQKRSAMLRLAGAILVFGAGVLGTYRVIRKRNGATAE</sequence>
<keyword evidence="2" id="KW-0812">Transmembrane</keyword>
<comment type="caution">
    <text evidence="3">The sequence shown here is derived from an EMBL/GenBank/DDBJ whole genome shotgun (WGS) entry which is preliminary data.</text>
</comment>
<name>A0A1Y1RMB8_9MICC</name>
<dbReference type="Proteomes" id="UP000192359">
    <property type="component" value="Unassembled WGS sequence"/>
</dbReference>
<dbReference type="RefSeq" id="WP_083093609.1">
    <property type="nucleotide sequence ID" value="NZ_LXWF01000043.1"/>
</dbReference>